<evidence type="ECO:0000256" key="1">
    <source>
        <dbReference type="ARBA" id="ARBA00023015"/>
    </source>
</evidence>
<dbReference type="AlphaFoldDB" id="A0A7Z9A626"/>
<dbReference type="InterPro" id="IPR020449">
    <property type="entry name" value="Tscrpt_reg_AraC-type_HTH"/>
</dbReference>
<dbReference type="PANTHER" id="PTHR47894">
    <property type="entry name" value="HTH-TYPE TRANSCRIPTIONAL REGULATOR GADX"/>
    <property type="match status" value="1"/>
</dbReference>
<protein>
    <submittedName>
        <fullName evidence="5">HTH-type transcriptional repressor of iron proteins A</fullName>
    </submittedName>
</protein>
<dbReference type="PROSITE" id="PS01124">
    <property type="entry name" value="HTH_ARAC_FAMILY_2"/>
    <property type="match status" value="1"/>
</dbReference>
<dbReference type="Gene3D" id="1.10.10.60">
    <property type="entry name" value="Homeodomain-like"/>
    <property type="match status" value="1"/>
</dbReference>
<evidence type="ECO:0000313" key="6">
    <source>
        <dbReference type="Proteomes" id="UP000282386"/>
    </source>
</evidence>
<gene>
    <name evidence="5" type="primary">ripA</name>
    <name evidence="5" type="ORF">NCTC10207_01885</name>
</gene>
<name>A0A7Z9A626_9MICC</name>
<dbReference type="SMART" id="SM00342">
    <property type="entry name" value="HTH_ARAC"/>
    <property type="match status" value="1"/>
</dbReference>
<dbReference type="InterPro" id="IPR018060">
    <property type="entry name" value="HTH_AraC"/>
</dbReference>
<sequence>MPYLKSYGIEPEDFLPASCRRALATGEDITLNPSQYLDFLRTIDTTIPDKELLKLGTQSSLKQWVPAIFGALAADNGWEGLARFERYKKLTAPIDMHTTHEKNRCRVEFAFAGAERALPRSGVLLEQVILLTLMRTGTGRYIVPLFVEAPFEYSAEYTEFFGVAPRAASCNSLVFAAADLLLPFRKANNVMWEYLEPVLDEKIAASERHYGVVQSVRAELLRMIPSGSYSLEKLSSHLGVSGRTLQRELQQAGTSYQHECSQAQSELACSYLKNPVASLQDVALLSGYTEVSSFTRAFKKWTGLTPGQYRNQLPSHDNTADTVNDS</sequence>
<dbReference type="RefSeq" id="WP_126500461.1">
    <property type="nucleotide sequence ID" value="NZ_LR134479.1"/>
</dbReference>
<keyword evidence="1" id="KW-0805">Transcription regulation</keyword>
<evidence type="ECO:0000259" key="4">
    <source>
        <dbReference type="PROSITE" id="PS01124"/>
    </source>
</evidence>
<evidence type="ECO:0000256" key="2">
    <source>
        <dbReference type="ARBA" id="ARBA00023125"/>
    </source>
</evidence>
<dbReference type="GO" id="GO:0003700">
    <property type="term" value="F:DNA-binding transcription factor activity"/>
    <property type="evidence" value="ECO:0007669"/>
    <property type="project" value="InterPro"/>
</dbReference>
<keyword evidence="3" id="KW-0804">Transcription</keyword>
<dbReference type="PANTHER" id="PTHR47894:SF1">
    <property type="entry name" value="HTH-TYPE TRANSCRIPTIONAL REGULATOR VQSM"/>
    <property type="match status" value="1"/>
</dbReference>
<dbReference type="GO" id="GO:0000976">
    <property type="term" value="F:transcription cis-regulatory region binding"/>
    <property type="evidence" value="ECO:0007669"/>
    <property type="project" value="TreeGrafter"/>
</dbReference>
<dbReference type="Pfam" id="PF12625">
    <property type="entry name" value="Arabinose_bd"/>
    <property type="match status" value="1"/>
</dbReference>
<accession>A0A7Z9A626</accession>
<dbReference type="SUPFAM" id="SSF46689">
    <property type="entry name" value="Homeodomain-like"/>
    <property type="match status" value="1"/>
</dbReference>
<dbReference type="Pfam" id="PF12833">
    <property type="entry name" value="HTH_18"/>
    <property type="match status" value="1"/>
</dbReference>
<dbReference type="InterPro" id="IPR009057">
    <property type="entry name" value="Homeodomain-like_sf"/>
</dbReference>
<dbReference type="InterPro" id="IPR032687">
    <property type="entry name" value="AraC-type_N"/>
</dbReference>
<dbReference type="EMBL" id="LR134479">
    <property type="protein sequence ID" value="VEI24059.1"/>
    <property type="molecule type" value="Genomic_DNA"/>
</dbReference>
<dbReference type="PRINTS" id="PR00032">
    <property type="entry name" value="HTHARAC"/>
</dbReference>
<feature type="domain" description="HTH araC/xylS-type" evidence="4">
    <location>
        <begin position="214"/>
        <end position="312"/>
    </location>
</feature>
<dbReference type="Proteomes" id="UP000282386">
    <property type="component" value="Chromosome"/>
</dbReference>
<dbReference type="GO" id="GO:0005829">
    <property type="term" value="C:cytosol"/>
    <property type="evidence" value="ECO:0007669"/>
    <property type="project" value="TreeGrafter"/>
</dbReference>
<keyword evidence="2" id="KW-0238">DNA-binding</keyword>
<proteinExistence type="predicted"/>
<evidence type="ECO:0000256" key="3">
    <source>
        <dbReference type="ARBA" id="ARBA00023163"/>
    </source>
</evidence>
<organism evidence="5 6">
    <name type="scientific">Rothia aeria</name>
    <dbReference type="NCBI Taxonomy" id="172042"/>
    <lineage>
        <taxon>Bacteria</taxon>
        <taxon>Bacillati</taxon>
        <taxon>Actinomycetota</taxon>
        <taxon>Actinomycetes</taxon>
        <taxon>Micrococcales</taxon>
        <taxon>Micrococcaceae</taxon>
        <taxon>Rothia</taxon>
    </lineage>
</organism>
<evidence type="ECO:0000313" key="5">
    <source>
        <dbReference type="EMBL" id="VEI24059.1"/>
    </source>
</evidence>
<reference evidence="5 6" key="1">
    <citation type="submission" date="2018-12" db="EMBL/GenBank/DDBJ databases">
        <authorList>
            <consortium name="Pathogen Informatics"/>
        </authorList>
    </citation>
    <scope>NUCLEOTIDE SEQUENCE [LARGE SCALE GENOMIC DNA]</scope>
    <source>
        <strain evidence="5 6">NCTC10207</strain>
    </source>
</reference>